<protein>
    <submittedName>
        <fullName evidence="2">Uncharacterized protein</fullName>
    </submittedName>
</protein>
<keyword evidence="1" id="KW-0812">Transmembrane</keyword>
<dbReference type="EMBL" id="CP006868">
    <property type="protein sequence ID" value="UXD22640.1"/>
    <property type="molecule type" value="Genomic_DNA"/>
</dbReference>
<dbReference type="AlphaFoldDB" id="A0A977KCY7"/>
<sequence>MQIDLELPLRFTFADYVFSLAFLAFVLKRIKRNTEHL</sequence>
<keyword evidence="1" id="KW-1133">Transmembrane helix</keyword>
<feature type="transmembrane region" description="Helical" evidence="1">
    <location>
        <begin position="7"/>
        <end position="27"/>
    </location>
</feature>
<gene>
    <name evidence="2" type="ORF">IPA_06910</name>
</gene>
<evidence type="ECO:0000256" key="1">
    <source>
        <dbReference type="SAM" id="Phobius"/>
    </source>
</evidence>
<name>A0A977KCY7_9CREN</name>
<reference evidence="2" key="1">
    <citation type="submission" date="2013-11" db="EMBL/GenBank/DDBJ databases">
        <title>Comparative genomics of Ignicoccus.</title>
        <authorList>
            <person name="Podar M."/>
        </authorList>
    </citation>
    <scope>NUCLEOTIDE SEQUENCE</scope>
    <source>
        <strain evidence="2">DSM 13166</strain>
    </source>
</reference>
<evidence type="ECO:0000313" key="2">
    <source>
        <dbReference type="EMBL" id="UXD22640.1"/>
    </source>
</evidence>
<evidence type="ECO:0000313" key="3">
    <source>
        <dbReference type="Proteomes" id="UP001063698"/>
    </source>
</evidence>
<keyword evidence="1" id="KW-0472">Membrane</keyword>
<dbReference type="Proteomes" id="UP001063698">
    <property type="component" value="Chromosome"/>
</dbReference>
<proteinExistence type="predicted"/>
<keyword evidence="3" id="KW-1185">Reference proteome</keyword>
<organism evidence="2 3">
    <name type="scientific">Ignicoccus pacificus DSM 13166</name>
    <dbReference type="NCBI Taxonomy" id="940294"/>
    <lineage>
        <taxon>Archaea</taxon>
        <taxon>Thermoproteota</taxon>
        <taxon>Thermoprotei</taxon>
        <taxon>Desulfurococcales</taxon>
        <taxon>Desulfurococcaceae</taxon>
        <taxon>Ignicoccus</taxon>
    </lineage>
</organism>
<accession>A0A977KCY7</accession>
<dbReference type="KEGG" id="ipc:IPA_06910"/>